<sequence length="109" mass="12362">MDYTSKQRRPPGGHIFQQTRTIFKLSLAIIRSHVLTNKTAPPTGGHTCRVSTRKTAPTTAPPPSGHFDEDWTINVTSKVTNLLTKFHEDQKYIKRLTTNDERRTTDDGQ</sequence>
<keyword evidence="3" id="KW-1185">Reference proteome</keyword>
<feature type="region of interest" description="Disordered" evidence="1">
    <location>
        <begin position="37"/>
        <end position="69"/>
    </location>
</feature>
<name>A0A9D3Z1H4_DREPO</name>
<evidence type="ECO:0000256" key="1">
    <source>
        <dbReference type="SAM" id="MobiDB-lite"/>
    </source>
</evidence>
<evidence type="ECO:0000313" key="3">
    <source>
        <dbReference type="Proteomes" id="UP000828390"/>
    </source>
</evidence>
<comment type="caution">
    <text evidence="2">The sequence shown here is derived from an EMBL/GenBank/DDBJ whole genome shotgun (WGS) entry which is preliminary data.</text>
</comment>
<reference evidence="2" key="2">
    <citation type="submission" date="2020-11" db="EMBL/GenBank/DDBJ databases">
        <authorList>
            <person name="McCartney M.A."/>
            <person name="Auch B."/>
            <person name="Kono T."/>
            <person name="Mallez S."/>
            <person name="Becker A."/>
            <person name="Gohl D.M."/>
            <person name="Silverstein K.A.T."/>
            <person name="Koren S."/>
            <person name="Bechman K.B."/>
            <person name="Herman A."/>
            <person name="Abrahante J.E."/>
            <person name="Garbe J."/>
        </authorList>
    </citation>
    <scope>NUCLEOTIDE SEQUENCE</scope>
    <source>
        <strain evidence="2">Duluth1</strain>
        <tissue evidence="2">Whole animal</tissue>
    </source>
</reference>
<protein>
    <submittedName>
        <fullName evidence="2">Uncharacterized protein</fullName>
    </submittedName>
</protein>
<proteinExistence type="predicted"/>
<accession>A0A9D3Z1H4</accession>
<evidence type="ECO:0000313" key="2">
    <source>
        <dbReference type="EMBL" id="KAH3709151.1"/>
    </source>
</evidence>
<gene>
    <name evidence="2" type="ORF">DPMN_068612</name>
</gene>
<organism evidence="2 3">
    <name type="scientific">Dreissena polymorpha</name>
    <name type="common">Zebra mussel</name>
    <name type="synonym">Mytilus polymorpha</name>
    <dbReference type="NCBI Taxonomy" id="45954"/>
    <lineage>
        <taxon>Eukaryota</taxon>
        <taxon>Metazoa</taxon>
        <taxon>Spiralia</taxon>
        <taxon>Lophotrochozoa</taxon>
        <taxon>Mollusca</taxon>
        <taxon>Bivalvia</taxon>
        <taxon>Autobranchia</taxon>
        <taxon>Heteroconchia</taxon>
        <taxon>Euheterodonta</taxon>
        <taxon>Imparidentia</taxon>
        <taxon>Neoheterodontei</taxon>
        <taxon>Myida</taxon>
        <taxon>Dreissenoidea</taxon>
        <taxon>Dreissenidae</taxon>
        <taxon>Dreissena</taxon>
    </lineage>
</organism>
<reference evidence="2" key="1">
    <citation type="journal article" date="2019" name="bioRxiv">
        <title>The Genome of the Zebra Mussel, Dreissena polymorpha: A Resource for Invasive Species Research.</title>
        <authorList>
            <person name="McCartney M.A."/>
            <person name="Auch B."/>
            <person name="Kono T."/>
            <person name="Mallez S."/>
            <person name="Zhang Y."/>
            <person name="Obille A."/>
            <person name="Becker A."/>
            <person name="Abrahante J.E."/>
            <person name="Garbe J."/>
            <person name="Badalamenti J.P."/>
            <person name="Herman A."/>
            <person name="Mangelson H."/>
            <person name="Liachko I."/>
            <person name="Sullivan S."/>
            <person name="Sone E.D."/>
            <person name="Koren S."/>
            <person name="Silverstein K.A.T."/>
            <person name="Beckman K.B."/>
            <person name="Gohl D.M."/>
        </authorList>
    </citation>
    <scope>NUCLEOTIDE SEQUENCE</scope>
    <source>
        <strain evidence="2">Duluth1</strain>
        <tissue evidence="2">Whole animal</tissue>
    </source>
</reference>
<dbReference type="EMBL" id="JAIWYP010000014">
    <property type="protein sequence ID" value="KAH3709151.1"/>
    <property type="molecule type" value="Genomic_DNA"/>
</dbReference>
<dbReference type="Proteomes" id="UP000828390">
    <property type="component" value="Unassembled WGS sequence"/>
</dbReference>
<dbReference type="AlphaFoldDB" id="A0A9D3Z1H4"/>